<evidence type="ECO:0000313" key="2">
    <source>
        <dbReference type="Proteomes" id="UP001419268"/>
    </source>
</evidence>
<evidence type="ECO:0000313" key="1">
    <source>
        <dbReference type="EMBL" id="KAK9101063.1"/>
    </source>
</evidence>
<protein>
    <submittedName>
        <fullName evidence="1">Uncharacterized protein</fullName>
    </submittedName>
</protein>
<comment type="caution">
    <text evidence="1">The sequence shown here is derived from an EMBL/GenBank/DDBJ whole genome shotgun (WGS) entry which is preliminary data.</text>
</comment>
<name>A0AAP0F3V5_9MAGN</name>
<gene>
    <name evidence="1" type="ORF">Scep_024493</name>
</gene>
<dbReference type="Proteomes" id="UP001419268">
    <property type="component" value="Unassembled WGS sequence"/>
</dbReference>
<dbReference type="EMBL" id="JBBNAG010000010">
    <property type="protein sequence ID" value="KAK9101063.1"/>
    <property type="molecule type" value="Genomic_DNA"/>
</dbReference>
<keyword evidence="2" id="KW-1185">Reference proteome</keyword>
<accession>A0AAP0F3V5</accession>
<reference evidence="1 2" key="1">
    <citation type="submission" date="2024-01" db="EMBL/GenBank/DDBJ databases">
        <title>Genome assemblies of Stephania.</title>
        <authorList>
            <person name="Yang L."/>
        </authorList>
    </citation>
    <scope>NUCLEOTIDE SEQUENCE [LARGE SCALE GENOMIC DNA]</scope>
    <source>
        <strain evidence="1">JXDWG</strain>
        <tissue evidence="1">Leaf</tissue>
    </source>
</reference>
<proteinExistence type="predicted"/>
<dbReference type="AlphaFoldDB" id="A0AAP0F3V5"/>
<organism evidence="1 2">
    <name type="scientific">Stephania cephalantha</name>
    <dbReference type="NCBI Taxonomy" id="152367"/>
    <lineage>
        <taxon>Eukaryota</taxon>
        <taxon>Viridiplantae</taxon>
        <taxon>Streptophyta</taxon>
        <taxon>Embryophyta</taxon>
        <taxon>Tracheophyta</taxon>
        <taxon>Spermatophyta</taxon>
        <taxon>Magnoliopsida</taxon>
        <taxon>Ranunculales</taxon>
        <taxon>Menispermaceae</taxon>
        <taxon>Menispermoideae</taxon>
        <taxon>Cissampelideae</taxon>
        <taxon>Stephania</taxon>
    </lineage>
</organism>
<sequence length="58" mass="6434">MCTSDQPIDEKQLYYDAAGSAQRGVFIGSGHLPRGRGDMKIPVPARPESRWCGVQRLM</sequence>